<dbReference type="InterPro" id="IPR029054">
    <property type="entry name" value="dUTPase-like"/>
</dbReference>
<dbReference type="SUPFAM" id="SSF51283">
    <property type="entry name" value="dUTPase-like"/>
    <property type="match status" value="1"/>
</dbReference>
<sequence>MKISIKRIDKTLPLPEYKTEGAAAFDMYARVDVVIEPGTIGIIPSNLIIKSPPDYVLIMASRSSTPKRGLIIPHGIGIVDGDYCGNKDELGCQVYNITKDPVHIKRGERIGQALFVRLGKVSKWEETDSMENNSRGGFGSTGIT</sequence>
<proteinExistence type="inferred from homology"/>
<dbReference type="GO" id="GO:0004170">
    <property type="term" value="F:dUTP diphosphatase activity"/>
    <property type="evidence" value="ECO:0007669"/>
    <property type="project" value="UniProtKB-EC"/>
</dbReference>
<dbReference type="InterPro" id="IPR008181">
    <property type="entry name" value="dUTPase"/>
</dbReference>
<evidence type="ECO:0000256" key="5">
    <source>
        <dbReference type="ARBA" id="ARBA00047686"/>
    </source>
</evidence>
<evidence type="ECO:0000256" key="2">
    <source>
        <dbReference type="ARBA" id="ARBA00012379"/>
    </source>
</evidence>
<dbReference type="PANTHER" id="PTHR11241">
    <property type="entry name" value="DEOXYURIDINE 5'-TRIPHOSPHATE NUCLEOTIDOHYDROLASE"/>
    <property type="match status" value="1"/>
</dbReference>
<accession>A0A2M8KX25</accession>
<dbReference type="Pfam" id="PF00692">
    <property type="entry name" value="dUTPase"/>
    <property type="match status" value="1"/>
</dbReference>
<protein>
    <recommendedName>
        <fullName evidence="2">dUTP diphosphatase</fullName>
        <ecNumber evidence="2">3.6.1.23</ecNumber>
    </recommendedName>
</protein>
<dbReference type="GO" id="GO:0006226">
    <property type="term" value="P:dUMP biosynthetic process"/>
    <property type="evidence" value="ECO:0007669"/>
    <property type="project" value="InterPro"/>
</dbReference>
<dbReference type="Gene3D" id="2.70.40.10">
    <property type="match status" value="1"/>
</dbReference>
<dbReference type="AlphaFoldDB" id="A0A2M8KX25"/>
<dbReference type="InterPro" id="IPR033704">
    <property type="entry name" value="dUTPase_trimeric"/>
</dbReference>
<comment type="similarity">
    <text evidence="1">Belongs to the dUTPase family.</text>
</comment>
<organism evidence="7 8">
    <name type="scientific">Candidatus Ryanbacteria bacterium CG10_big_fil_rev_8_21_14_0_10_43_42</name>
    <dbReference type="NCBI Taxonomy" id="1974864"/>
    <lineage>
        <taxon>Bacteria</taxon>
        <taxon>Candidatus Ryaniibacteriota</taxon>
    </lineage>
</organism>
<dbReference type="CDD" id="cd07557">
    <property type="entry name" value="trimeric_dUTPase"/>
    <property type="match status" value="1"/>
</dbReference>
<evidence type="ECO:0000256" key="3">
    <source>
        <dbReference type="ARBA" id="ARBA00022801"/>
    </source>
</evidence>
<dbReference type="PANTHER" id="PTHR11241:SF0">
    <property type="entry name" value="DEOXYURIDINE 5'-TRIPHOSPHATE NUCLEOTIDOHYDROLASE"/>
    <property type="match status" value="1"/>
</dbReference>
<gene>
    <name evidence="7" type="ORF">COU90_02690</name>
</gene>
<evidence type="ECO:0000256" key="1">
    <source>
        <dbReference type="ARBA" id="ARBA00006581"/>
    </source>
</evidence>
<dbReference type="EMBL" id="PFEF01000006">
    <property type="protein sequence ID" value="PJE64485.1"/>
    <property type="molecule type" value="Genomic_DNA"/>
</dbReference>
<dbReference type="InterPro" id="IPR036157">
    <property type="entry name" value="dUTPase-like_sf"/>
</dbReference>
<dbReference type="EC" id="3.6.1.23" evidence="2"/>
<comment type="catalytic activity">
    <reaction evidence="5">
        <text>dUTP + H2O = dUMP + diphosphate + H(+)</text>
        <dbReference type="Rhea" id="RHEA:10248"/>
        <dbReference type="ChEBI" id="CHEBI:15377"/>
        <dbReference type="ChEBI" id="CHEBI:15378"/>
        <dbReference type="ChEBI" id="CHEBI:33019"/>
        <dbReference type="ChEBI" id="CHEBI:61555"/>
        <dbReference type="ChEBI" id="CHEBI:246422"/>
        <dbReference type="EC" id="3.6.1.23"/>
    </reaction>
</comment>
<dbReference type="GO" id="GO:0046081">
    <property type="term" value="P:dUTP catabolic process"/>
    <property type="evidence" value="ECO:0007669"/>
    <property type="project" value="InterPro"/>
</dbReference>
<comment type="caution">
    <text evidence="7">The sequence shown here is derived from an EMBL/GenBank/DDBJ whole genome shotgun (WGS) entry which is preliminary data.</text>
</comment>
<evidence type="ECO:0000256" key="4">
    <source>
        <dbReference type="ARBA" id="ARBA00023080"/>
    </source>
</evidence>
<evidence type="ECO:0000259" key="6">
    <source>
        <dbReference type="Pfam" id="PF00692"/>
    </source>
</evidence>
<feature type="domain" description="dUTPase-like" evidence="6">
    <location>
        <begin position="13"/>
        <end position="142"/>
    </location>
</feature>
<dbReference type="Proteomes" id="UP000229098">
    <property type="component" value="Unassembled WGS sequence"/>
</dbReference>
<keyword evidence="4" id="KW-0546">Nucleotide metabolism</keyword>
<keyword evidence="3" id="KW-0378">Hydrolase</keyword>
<evidence type="ECO:0000313" key="8">
    <source>
        <dbReference type="Proteomes" id="UP000229098"/>
    </source>
</evidence>
<reference evidence="8" key="1">
    <citation type="submission" date="2017-09" db="EMBL/GenBank/DDBJ databases">
        <title>Depth-based differentiation of microbial function through sediment-hosted aquifers and enrichment of novel symbionts in the deep terrestrial subsurface.</title>
        <authorList>
            <person name="Probst A.J."/>
            <person name="Ladd B."/>
            <person name="Jarett J.K."/>
            <person name="Geller-Mcgrath D.E."/>
            <person name="Sieber C.M.K."/>
            <person name="Emerson J.B."/>
            <person name="Anantharaman K."/>
            <person name="Thomas B.C."/>
            <person name="Malmstrom R."/>
            <person name="Stieglmeier M."/>
            <person name="Klingl A."/>
            <person name="Woyke T."/>
            <person name="Ryan C.M."/>
            <person name="Banfield J.F."/>
        </authorList>
    </citation>
    <scope>NUCLEOTIDE SEQUENCE [LARGE SCALE GENOMIC DNA]</scope>
</reference>
<evidence type="ECO:0000313" key="7">
    <source>
        <dbReference type="EMBL" id="PJE64485.1"/>
    </source>
</evidence>
<dbReference type="GO" id="GO:0000287">
    <property type="term" value="F:magnesium ion binding"/>
    <property type="evidence" value="ECO:0007669"/>
    <property type="project" value="InterPro"/>
</dbReference>
<name>A0A2M8KX25_9BACT</name>